<dbReference type="SMART" id="SM00491">
    <property type="entry name" value="HELICc2"/>
    <property type="match status" value="1"/>
</dbReference>
<feature type="compositionally biased region" description="Gly residues" evidence="5">
    <location>
        <begin position="447"/>
        <end position="461"/>
    </location>
</feature>
<dbReference type="STRING" id="52.CMC5_055920"/>
<evidence type="ECO:0000256" key="1">
    <source>
        <dbReference type="ARBA" id="ARBA00022741"/>
    </source>
</evidence>
<keyword evidence="7" id="KW-0347">Helicase</keyword>
<dbReference type="InterPro" id="IPR006555">
    <property type="entry name" value="ATP-dep_Helicase_C"/>
</dbReference>
<dbReference type="Proteomes" id="UP000067626">
    <property type="component" value="Chromosome"/>
</dbReference>
<dbReference type="Pfam" id="PF13307">
    <property type="entry name" value="Helicase_C_2"/>
    <property type="match status" value="1"/>
</dbReference>
<dbReference type="InterPro" id="IPR014013">
    <property type="entry name" value="Helic_SF1/SF2_ATP-bd_DinG/Rad3"/>
</dbReference>
<dbReference type="SUPFAM" id="SSF52540">
    <property type="entry name" value="P-loop containing nucleoside triphosphate hydrolases"/>
    <property type="match status" value="1"/>
</dbReference>
<dbReference type="InterPro" id="IPR045028">
    <property type="entry name" value="DinG/Rad3-like"/>
</dbReference>
<evidence type="ECO:0000256" key="2">
    <source>
        <dbReference type="ARBA" id="ARBA00022801"/>
    </source>
</evidence>
<feature type="region of interest" description="Disordered" evidence="5">
    <location>
        <begin position="707"/>
        <end position="771"/>
    </location>
</feature>
<dbReference type="PANTHER" id="PTHR11472">
    <property type="entry name" value="DNA REPAIR DEAD HELICASE RAD3/XP-D SUBFAMILY MEMBER"/>
    <property type="match status" value="1"/>
</dbReference>
<feature type="compositionally biased region" description="Basic and acidic residues" evidence="5">
    <location>
        <begin position="745"/>
        <end position="757"/>
    </location>
</feature>
<feature type="domain" description="Helicase ATP-binding" evidence="6">
    <location>
        <begin position="16"/>
        <end position="295"/>
    </location>
</feature>
<dbReference type="GO" id="GO:0006281">
    <property type="term" value="P:DNA repair"/>
    <property type="evidence" value="ECO:0007669"/>
    <property type="project" value="TreeGrafter"/>
</dbReference>
<dbReference type="GO" id="GO:0016818">
    <property type="term" value="F:hydrolase activity, acting on acid anhydrides, in phosphorus-containing anhydrides"/>
    <property type="evidence" value="ECO:0007669"/>
    <property type="project" value="InterPro"/>
</dbReference>
<evidence type="ECO:0000256" key="5">
    <source>
        <dbReference type="SAM" id="MobiDB-lite"/>
    </source>
</evidence>
<feature type="compositionally biased region" description="Basic and acidic residues" evidence="5">
    <location>
        <begin position="707"/>
        <end position="726"/>
    </location>
</feature>
<evidence type="ECO:0000313" key="7">
    <source>
        <dbReference type="EMBL" id="AKT41392.1"/>
    </source>
</evidence>
<keyword evidence="3" id="KW-0067">ATP-binding</keyword>
<keyword evidence="8" id="KW-1185">Reference proteome</keyword>
<dbReference type="Gene3D" id="3.40.50.300">
    <property type="entry name" value="P-loop containing nucleotide triphosphate hydrolases"/>
    <property type="match status" value="2"/>
</dbReference>
<dbReference type="InterPro" id="IPR027417">
    <property type="entry name" value="P-loop_NTPase"/>
</dbReference>
<dbReference type="RefSeq" id="WP_063796358.1">
    <property type="nucleotide sequence ID" value="NZ_CP012159.1"/>
</dbReference>
<name>A0A0K1EL45_CHOCO</name>
<dbReference type="GO" id="GO:0003676">
    <property type="term" value="F:nucleic acid binding"/>
    <property type="evidence" value="ECO:0007669"/>
    <property type="project" value="InterPro"/>
</dbReference>
<protein>
    <submittedName>
        <fullName evidence="7">Helicase</fullName>
    </submittedName>
</protein>
<proteinExistence type="inferred from homology"/>
<feature type="region of interest" description="Disordered" evidence="5">
    <location>
        <begin position="441"/>
        <end position="461"/>
    </location>
</feature>
<dbReference type="KEGG" id="ccro:CMC5_055920"/>
<dbReference type="GO" id="GO:0005524">
    <property type="term" value="F:ATP binding"/>
    <property type="evidence" value="ECO:0007669"/>
    <property type="project" value="UniProtKB-KW"/>
</dbReference>
<dbReference type="EMBL" id="CP012159">
    <property type="protein sequence ID" value="AKT41392.1"/>
    <property type="molecule type" value="Genomic_DNA"/>
</dbReference>
<comment type="similarity">
    <text evidence="4">Belongs to the helicase family. DinG subfamily.</text>
</comment>
<dbReference type="PANTHER" id="PTHR11472:SF34">
    <property type="entry name" value="REGULATOR OF TELOMERE ELONGATION HELICASE 1"/>
    <property type="match status" value="1"/>
</dbReference>
<evidence type="ECO:0000313" key="8">
    <source>
        <dbReference type="Proteomes" id="UP000067626"/>
    </source>
</evidence>
<dbReference type="AlphaFoldDB" id="A0A0K1EL45"/>
<evidence type="ECO:0000256" key="4">
    <source>
        <dbReference type="ARBA" id="ARBA00038058"/>
    </source>
</evidence>
<dbReference type="PATRIC" id="fig|52.7.peg.6161"/>
<gene>
    <name evidence="7" type="ORF">CMC5_055920</name>
</gene>
<keyword evidence="1" id="KW-0547">Nucleotide-binding</keyword>
<evidence type="ECO:0000256" key="3">
    <source>
        <dbReference type="ARBA" id="ARBA00022840"/>
    </source>
</evidence>
<dbReference type="PROSITE" id="PS51193">
    <property type="entry name" value="HELICASE_ATP_BIND_2"/>
    <property type="match status" value="1"/>
</dbReference>
<dbReference type="Pfam" id="PF00270">
    <property type="entry name" value="DEAD"/>
    <property type="match status" value="1"/>
</dbReference>
<dbReference type="InterPro" id="IPR011545">
    <property type="entry name" value="DEAD/DEAH_box_helicase_dom"/>
</dbReference>
<accession>A0A0K1EL45</accession>
<dbReference type="GO" id="GO:0003678">
    <property type="term" value="F:DNA helicase activity"/>
    <property type="evidence" value="ECO:0007669"/>
    <property type="project" value="TreeGrafter"/>
</dbReference>
<keyword evidence="2" id="KW-0378">Hydrolase</keyword>
<reference evidence="7 8" key="1">
    <citation type="submission" date="2015-07" db="EMBL/GenBank/DDBJ databases">
        <title>Genome analysis of myxobacterium Chondromyces crocatus Cm c5 reveals a high potential for natural compound synthesis and the genetic basis for the loss of fruiting body formation.</title>
        <authorList>
            <person name="Zaburannyi N."/>
            <person name="Bunk B."/>
            <person name="Maier J."/>
            <person name="Overmann J."/>
            <person name="Mueller R."/>
        </authorList>
    </citation>
    <scope>NUCLEOTIDE SEQUENCE [LARGE SCALE GENOMIC DNA]</scope>
    <source>
        <strain evidence="7 8">Cm c5</strain>
    </source>
</reference>
<sequence length="771" mass="82325">MMASGRSAGLLGPGGPLASALERYEEREGQLAMASAVERALAGDRVLLCEAGTGTGKTLAYLVPAILSGRKVVVSTATKALEDQIYTKDLPLIAQNLGLNPQAALVKGLGNYLCLRRYNELRNSPEAGRSEVRRALPLIEAWAKETETGDVAELVSLAEGDPIWREVSSSSDTRLGSSCEYNEACFVTSMRREAEEARLLIVNHHLFFADLAVKMAAAKRGFAGARALPAYDAVIFDEAHQLEEIATSFFGVRLSRARVEAMLRDADRAFLAAGLTDRVFGGGQGASLTQALRASSELLFGELAQTAVVADVRGEGRIPLPHDVWTGSLLAAYHRLDDGLEALANYAADVTADEAVRLVSQRATQMREDAAKIVDPVANQVTWAEARGRSAAGRDAALSRADIAVGASPVDLGWIFRDQVFERIGSVVLTSATLTTGGFGSSEVSAGSGGPASGGTTSGGTTSGRFKFLRARMGLDDRVTVPVEELEVPSPFDYARSSLLYTPRDLPEVSDGAFIARAVERTCALVAMSGGGAFVLCTSNRSLSAFAHALRERLPEPPLVQGEAPKGALLRRFRAARDAVLVATMSFWEGVDVPGEALRLVVIEKLPFAVPSDPVVAARCAALEAQGRAPFLEYSVPQAAITLKQGFGRLIRTRTDQGVVAILDRRVRTRGYGRVLLDSLPPAPRTERLEDVRAFWERLGVVGDARMRDAGGSRERDAEGSRERSAGWRGEAGPSTPSTARRTGRRGDEGVLDEAERQGVLPFAGAAPKVR</sequence>
<evidence type="ECO:0000259" key="6">
    <source>
        <dbReference type="PROSITE" id="PS51193"/>
    </source>
</evidence>
<organism evidence="7 8">
    <name type="scientific">Chondromyces crocatus</name>
    <dbReference type="NCBI Taxonomy" id="52"/>
    <lineage>
        <taxon>Bacteria</taxon>
        <taxon>Pseudomonadati</taxon>
        <taxon>Myxococcota</taxon>
        <taxon>Polyangia</taxon>
        <taxon>Polyangiales</taxon>
        <taxon>Polyangiaceae</taxon>
        <taxon>Chondromyces</taxon>
    </lineage>
</organism>